<dbReference type="PROSITE" id="PS00409">
    <property type="entry name" value="PROKAR_NTER_METHYL"/>
    <property type="match status" value="1"/>
</dbReference>
<proteinExistence type="predicted"/>
<accession>A0A1H3REW4</accession>
<dbReference type="Proteomes" id="UP000183417">
    <property type="component" value="Unassembled WGS sequence"/>
</dbReference>
<evidence type="ECO:0000313" key="4">
    <source>
        <dbReference type="Proteomes" id="UP000183417"/>
    </source>
</evidence>
<dbReference type="RefSeq" id="WP_074923004.1">
    <property type="nucleotide sequence ID" value="NZ_CP141274.1"/>
</dbReference>
<dbReference type="EMBL" id="FNPE01000015">
    <property type="protein sequence ID" value="SDZ24176.1"/>
    <property type="molecule type" value="Genomic_DNA"/>
</dbReference>
<evidence type="ECO:0000256" key="2">
    <source>
        <dbReference type="SAM" id="Phobius"/>
    </source>
</evidence>
<organism evidence="3 4">
    <name type="scientific">Delftia lacustris</name>
    <dbReference type="NCBI Taxonomy" id="558537"/>
    <lineage>
        <taxon>Bacteria</taxon>
        <taxon>Pseudomonadati</taxon>
        <taxon>Pseudomonadota</taxon>
        <taxon>Betaproteobacteria</taxon>
        <taxon>Burkholderiales</taxon>
        <taxon>Comamonadaceae</taxon>
        <taxon>Delftia</taxon>
    </lineage>
</organism>
<protein>
    <submittedName>
        <fullName evidence="3">Prepilin-type N-terminal cleavage/methylation domain-containing protein</fullName>
    </submittedName>
</protein>
<feature type="region of interest" description="Disordered" evidence="1">
    <location>
        <begin position="266"/>
        <end position="304"/>
    </location>
</feature>
<dbReference type="InterPro" id="IPR012902">
    <property type="entry name" value="N_methyl_site"/>
</dbReference>
<feature type="compositionally biased region" description="Polar residues" evidence="1">
    <location>
        <begin position="269"/>
        <end position="286"/>
    </location>
</feature>
<keyword evidence="2" id="KW-1133">Transmembrane helix</keyword>
<evidence type="ECO:0000256" key="1">
    <source>
        <dbReference type="SAM" id="MobiDB-lite"/>
    </source>
</evidence>
<dbReference type="NCBIfam" id="TIGR02532">
    <property type="entry name" value="IV_pilin_GFxxxE"/>
    <property type="match status" value="1"/>
</dbReference>
<keyword evidence="2" id="KW-0812">Transmembrane</keyword>
<feature type="transmembrane region" description="Helical" evidence="2">
    <location>
        <begin position="20"/>
        <end position="42"/>
    </location>
</feature>
<dbReference type="GeneID" id="94693481"/>
<gene>
    <name evidence="3" type="ORF">SAMN05421547_115110</name>
</gene>
<dbReference type="AlphaFoldDB" id="A0A1H3REW4"/>
<evidence type="ECO:0000313" key="3">
    <source>
        <dbReference type="EMBL" id="SDZ24176.1"/>
    </source>
</evidence>
<dbReference type="Pfam" id="PF07963">
    <property type="entry name" value="N_methyl"/>
    <property type="match status" value="1"/>
</dbReference>
<name>A0A1H3REW4_9BURK</name>
<reference evidence="3 4" key="1">
    <citation type="submission" date="2016-10" db="EMBL/GenBank/DDBJ databases">
        <authorList>
            <person name="de Groot N.N."/>
        </authorList>
    </citation>
    <scope>NUCLEOTIDE SEQUENCE [LARGE SCALE GENOMIC DNA]</scope>
    <source>
        <strain evidence="3 4">LMG 24775</strain>
    </source>
</reference>
<keyword evidence="2" id="KW-0472">Membrane</keyword>
<sequence>MRDRLASRGPQQGPQQGLTLVELMVAVVIALFLLAALVGLYVNARGLLRHENALARMQSDARLSFGVMGQAVRNAGFTGCSTALTKVPPFIAEPERLGPHWNLLDPIGIRRGQAQDAWTSFAEDVPAQASARSDVLRTAGTGTHKSSQQLSDNDVVVATDCSQTYISRRALLDTCIQPPPGSGISGFSPDRGACGLTLLKRDARVLPAVNDLFFIGRLKNGSATGLIHCSSSQIDPMPGQGKANDLSCRMLAEGAMDLKIESIHGQPSAAVQQEAPGNSVWNNTGSGLAGRATTPGPTPPPPPPAVRAVEVRLLMASAPGMGALLHAPQSYTFYRDSNGAPRRTTAADRRLYREFSAVFTLRNRVE</sequence>